<keyword evidence="5" id="KW-0539">Nucleus</keyword>
<feature type="compositionally biased region" description="Polar residues" evidence="6">
    <location>
        <begin position="52"/>
        <end position="64"/>
    </location>
</feature>
<feature type="compositionally biased region" description="Low complexity" evidence="6">
    <location>
        <begin position="86"/>
        <end position="102"/>
    </location>
</feature>
<dbReference type="GO" id="GO:0005634">
    <property type="term" value="C:nucleus"/>
    <property type="evidence" value="ECO:0007669"/>
    <property type="project" value="UniProtKB-SubCell"/>
</dbReference>
<feature type="compositionally biased region" description="Basic and acidic residues" evidence="6">
    <location>
        <begin position="1"/>
        <end position="16"/>
    </location>
</feature>
<dbReference type="GO" id="GO:0008270">
    <property type="term" value="F:zinc ion binding"/>
    <property type="evidence" value="ECO:0007669"/>
    <property type="project" value="UniProtKB-KW"/>
</dbReference>
<protein>
    <submittedName>
        <fullName evidence="7">Uncharacterized protein</fullName>
    </submittedName>
</protein>
<evidence type="ECO:0000313" key="8">
    <source>
        <dbReference type="Proteomes" id="UP000521872"/>
    </source>
</evidence>
<dbReference type="InterPro" id="IPR012337">
    <property type="entry name" value="RNaseH-like_sf"/>
</dbReference>
<dbReference type="EMBL" id="JAACJL010000057">
    <property type="protein sequence ID" value="KAF4611964.1"/>
    <property type="molecule type" value="Genomic_DNA"/>
</dbReference>
<dbReference type="Proteomes" id="UP000521872">
    <property type="component" value="Unassembled WGS sequence"/>
</dbReference>
<evidence type="ECO:0000256" key="2">
    <source>
        <dbReference type="ARBA" id="ARBA00022723"/>
    </source>
</evidence>
<keyword evidence="3" id="KW-0863">Zinc-finger</keyword>
<evidence type="ECO:0000256" key="1">
    <source>
        <dbReference type="ARBA" id="ARBA00004123"/>
    </source>
</evidence>
<gene>
    <name evidence="7" type="ORF">D9613_004308</name>
</gene>
<accession>A0A8H4QJC1</accession>
<organism evidence="7 8">
    <name type="scientific">Agrocybe pediades</name>
    <dbReference type="NCBI Taxonomy" id="84607"/>
    <lineage>
        <taxon>Eukaryota</taxon>
        <taxon>Fungi</taxon>
        <taxon>Dikarya</taxon>
        <taxon>Basidiomycota</taxon>
        <taxon>Agaricomycotina</taxon>
        <taxon>Agaricomycetes</taxon>
        <taxon>Agaricomycetidae</taxon>
        <taxon>Agaricales</taxon>
        <taxon>Agaricineae</taxon>
        <taxon>Strophariaceae</taxon>
        <taxon>Agrocybe</taxon>
    </lineage>
</organism>
<keyword evidence="2" id="KW-0479">Metal-binding</keyword>
<dbReference type="PANTHER" id="PTHR46481">
    <property type="entry name" value="ZINC FINGER BED DOMAIN-CONTAINING PROTEIN 4"/>
    <property type="match status" value="1"/>
</dbReference>
<reference evidence="7 8" key="1">
    <citation type="submission" date="2019-12" db="EMBL/GenBank/DDBJ databases">
        <authorList>
            <person name="Floudas D."/>
            <person name="Bentzer J."/>
            <person name="Ahren D."/>
            <person name="Johansson T."/>
            <person name="Persson P."/>
            <person name="Tunlid A."/>
        </authorList>
    </citation>
    <scope>NUCLEOTIDE SEQUENCE [LARGE SCALE GENOMIC DNA]</scope>
    <source>
        <strain evidence="7 8">CBS 102.39</strain>
    </source>
</reference>
<feature type="region of interest" description="Disordered" evidence="6">
    <location>
        <begin position="1"/>
        <end position="126"/>
    </location>
</feature>
<comment type="caution">
    <text evidence="7">The sequence shown here is derived from an EMBL/GenBank/DDBJ whole genome shotgun (WGS) entry which is preliminary data.</text>
</comment>
<dbReference type="SUPFAM" id="SSF53098">
    <property type="entry name" value="Ribonuclease H-like"/>
    <property type="match status" value="1"/>
</dbReference>
<evidence type="ECO:0000256" key="6">
    <source>
        <dbReference type="SAM" id="MobiDB-lite"/>
    </source>
</evidence>
<proteinExistence type="predicted"/>
<comment type="subcellular location">
    <subcellularLocation>
        <location evidence="1">Nucleus</location>
    </subcellularLocation>
</comment>
<evidence type="ECO:0000256" key="4">
    <source>
        <dbReference type="ARBA" id="ARBA00022833"/>
    </source>
</evidence>
<evidence type="ECO:0000256" key="3">
    <source>
        <dbReference type="ARBA" id="ARBA00022771"/>
    </source>
</evidence>
<dbReference type="AlphaFoldDB" id="A0A8H4QJC1"/>
<keyword evidence="8" id="KW-1185">Reference proteome</keyword>
<sequence>MERGKDTSLLMRDKPDPSLIVTGSRGHKRSKAWKRSHGYDSDDSVEVSPSPTTAVEVSGQTNYNDDYATEPEQSQHEPSEPPSEPPAQSERSTPVSTRPSSPDLEILNSAASSSVTDVRSKTEADRKHKFDVRFKTKTTSKEDVLKEQMKAWKLDVYNHYTMPPHISTDKSGNIVYQYKCKSLPSHPSIVLTRIRHDESTSNLQRHVRTCTPANSSETRAISSYAHGSTYTAENHQMNLAIWVARRSRPFAIVEDKELLDIFQALNTNCVTPSRHTVSRDVREIYELSKERVGDILRAYPGKLHICADGWTSPNVVAFIGTTVHWILDGKIVSAILDFIKATKAHTGVYLAARIAECLREYKIQDKIMGFTADNAANNDTLVRELSVIVPSFPGKKTRVRCFAHILNLIVKSQNLDWTFLRL</sequence>
<dbReference type="SUPFAM" id="SSF140996">
    <property type="entry name" value="Hermes dimerisation domain"/>
    <property type="match status" value="1"/>
</dbReference>
<feature type="compositionally biased region" description="Basic residues" evidence="6">
    <location>
        <begin position="25"/>
        <end position="36"/>
    </location>
</feature>
<dbReference type="InterPro" id="IPR052035">
    <property type="entry name" value="ZnF_BED_domain_contain"/>
</dbReference>
<name>A0A8H4QJC1_9AGAR</name>
<evidence type="ECO:0000256" key="5">
    <source>
        <dbReference type="ARBA" id="ARBA00023242"/>
    </source>
</evidence>
<keyword evidence="4" id="KW-0862">Zinc</keyword>
<dbReference type="PANTHER" id="PTHR46481:SF10">
    <property type="entry name" value="ZINC FINGER BED DOMAIN-CONTAINING PROTEIN 39"/>
    <property type="match status" value="1"/>
</dbReference>
<evidence type="ECO:0000313" key="7">
    <source>
        <dbReference type="EMBL" id="KAF4611964.1"/>
    </source>
</evidence>